<keyword evidence="4" id="KW-1185">Reference proteome</keyword>
<feature type="chain" id="PRO_5023133729" evidence="2">
    <location>
        <begin position="25"/>
        <end position="100"/>
    </location>
</feature>
<organism evidence="3 4">
    <name type="scientific">Striga asiatica</name>
    <name type="common">Asiatic witchweed</name>
    <name type="synonym">Buchnera asiatica</name>
    <dbReference type="NCBI Taxonomy" id="4170"/>
    <lineage>
        <taxon>Eukaryota</taxon>
        <taxon>Viridiplantae</taxon>
        <taxon>Streptophyta</taxon>
        <taxon>Embryophyta</taxon>
        <taxon>Tracheophyta</taxon>
        <taxon>Spermatophyta</taxon>
        <taxon>Magnoliopsida</taxon>
        <taxon>eudicotyledons</taxon>
        <taxon>Gunneridae</taxon>
        <taxon>Pentapetalae</taxon>
        <taxon>asterids</taxon>
        <taxon>lamiids</taxon>
        <taxon>Lamiales</taxon>
        <taxon>Orobanchaceae</taxon>
        <taxon>Buchnereae</taxon>
        <taxon>Striga</taxon>
    </lineage>
</organism>
<proteinExistence type="predicted"/>
<feature type="signal peptide" evidence="2">
    <location>
        <begin position="1"/>
        <end position="24"/>
    </location>
</feature>
<protein>
    <submittedName>
        <fullName evidence="3">CEP1</fullName>
    </submittedName>
</protein>
<evidence type="ECO:0000256" key="1">
    <source>
        <dbReference type="SAM" id="MobiDB-lite"/>
    </source>
</evidence>
<dbReference type="Proteomes" id="UP000325081">
    <property type="component" value="Unassembled WGS sequence"/>
</dbReference>
<name>A0A5A7R571_STRAF</name>
<accession>A0A5A7R571</accession>
<sequence>MAYHPKSFLAVLLVLALIIFNQLAIQGKNDKDPSISGEQLRLSVRKKFVIMDRKPTRPGPSPSTGNNRVPKPKPNPKPKPPTNSHGRKPSQWRKLPNSEN</sequence>
<dbReference type="EMBL" id="BKCP01010514">
    <property type="protein sequence ID" value="GER52913.1"/>
    <property type="molecule type" value="Genomic_DNA"/>
</dbReference>
<dbReference type="AlphaFoldDB" id="A0A5A7R571"/>
<evidence type="ECO:0000256" key="2">
    <source>
        <dbReference type="SAM" id="SignalP"/>
    </source>
</evidence>
<gene>
    <name evidence="3" type="ORF">STAS_30399</name>
</gene>
<feature type="region of interest" description="Disordered" evidence="1">
    <location>
        <begin position="46"/>
        <end position="100"/>
    </location>
</feature>
<keyword evidence="2" id="KW-0732">Signal</keyword>
<comment type="caution">
    <text evidence="3">The sequence shown here is derived from an EMBL/GenBank/DDBJ whole genome shotgun (WGS) entry which is preliminary data.</text>
</comment>
<evidence type="ECO:0000313" key="3">
    <source>
        <dbReference type="EMBL" id="GER52913.1"/>
    </source>
</evidence>
<evidence type="ECO:0000313" key="4">
    <source>
        <dbReference type="Proteomes" id="UP000325081"/>
    </source>
</evidence>
<reference evidence="4" key="1">
    <citation type="journal article" date="2019" name="Curr. Biol.">
        <title>Genome Sequence of Striga asiatica Provides Insight into the Evolution of Plant Parasitism.</title>
        <authorList>
            <person name="Yoshida S."/>
            <person name="Kim S."/>
            <person name="Wafula E.K."/>
            <person name="Tanskanen J."/>
            <person name="Kim Y.M."/>
            <person name="Honaas L."/>
            <person name="Yang Z."/>
            <person name="Spallek T."/>
            <person name="Conn C.E."/>
            <person name="Ichihashi Y."/>
            <person name="Cheong K."/>
            <person name="Cui S."/>
            <person name="Der J.P."/>
            <person name="Gundlach H."/>
            <person name="Jiao Y."/>
            <person name="Hori C."/>
            <person name="Ishida J.K."/>
            <person name="Kasahara H."/>
            <person name="Kiba T."/>
            <person name="Kim M.S."/>
            <person name="Koo N."/>
            <person name="Laohavisit A."/>
            <person name="Lee Y.H."/>
            <person name="Lumba S."/>
            <person name="McCourt P."/>
            <person name="Mortimer J.C."/>
            <person name="Mutuku J.M."/>
            <person name="Nomura T."/>
            <person name="Sasaki-Sekimoto Y."/>
            <person name="Seto Y."/>
            <person name="Wang Y."/>
            <person name="Wakatake T."/>
            <person name="Sakakibara H."/>
            <person name="Demura T."/>
            <person name="Yamaguchi S."/>
            <person name="Yoneyama K."/>
            <person name="Manabe R.I."/>
            <person name="Nelson D.C."/>
            <person name="Schulman A.H."/>
            <person name="Timko M.P."/>
            <person name="dePamphilis C.W."/>
            <person name="Choi D."/>
            <person name="Shirasu K."/>
        </authorList>
    </citation>
    <scope>NUCLEOTIDE SEQUENCE [LARGE SCALE GENOMIC DNA]</scope>
    <source>
        <strain evidence="4">cv. UVA1</strain>
    </source>
</reference>